<keyword evidence="1" id="KW-1133">Transmembrane helix</keyword>
<evidence type="ECO:0000313" key="2">
    <source>
        <dbReference type="EMBL" id="CAB4869007.1"/>
    </source>
</evidence>
<organism evidence="2">
    <name type="scientific">freshwater metagenome</name>
    <dbReference type="NCBI Taxonomy" id="449393"/>
    <lineage>
        <taxon>unclassified sequences</taxon>
        <taxon>metagenomes</taxon>
        <taxon>ecological metagenomes</taxon>
    </lineage>
</organism>
<dbReference type="EMBL" id="CAFBLR010000044">
    <property type="protein sequence ID" value="CAB4869007.1"/>
    <property type="molecule type" value="Genomic_DNA"/>
</dbReference>
<evidence type="ECO:0000256" key="1">
    <source>
        <dbReference type="SAM" id="Phobius"/>
    </source>
</evidence>
<keyword evidence="1" id="KW-0812">Transmembrane</keyword>
<name>A0A6J7DEB0_9ZZZZ</name>
<gene>
    <name evidence="2" type="ORF">UFOPK3417_00646</name>
</gene>
<reference evidence="2" key="1">
    <citation type="submission" date="2020-05" db="EMBL/GenBank/DDBJ databases">
        <authorList>
            <person name="Chiriac C."/>
            <person name="Salcher M."/>
            <person name="Ghai R."/>
            <person name="Kavagutti S V."/>
        </authorList>
    </citation>
    <scope>NUCLEOTIDE SEQUENCE</scope>
</reference>
<sequence>MSPFIAASRLNTAGRSMNTTWFCVTLKSCIIVGAPTVMFST</sequence>
<keyword evidence="1" id="KW-0472">Membrane</keyword>
<accession>A0A6J7DEB0</accession>
<feature type="transmembrane region" description="Helical" evidence="1">
    <location>
        <begin position="21"/>
        <end position="39"/>
    </location>
</feature>
<dbReference type="AlphaFoldDB" id="A0A6J7DEB0"/>
<proteinExistence type="predicted"/>
<protein>
    <submittedName>
        <fullName evidence="2">Unannotated protein</fullName>
    </submittedName>
</protein>